<evidence type="ECO:0000313" key="3">
    <source>
        <dbReference type="Proteomes" id="UP000435649"/>
    </source>
</evidence>
<comment type="caution">
    <text evidence="2">The sequence shown here is derived from an EMBL/GenBank/DDBJ whole genome shotgun (WGS) entry which is preliminary data.</text>
</comment>
<dbReference type="Pfam" id="PF13320">
    <property type="entry name" value="GH123_cat"/>
    <property type="match status" value="1"/>
</dbReference>
<dbReference type="AlphaFoldDB" id="A0A844G2V0"/>
<organism evidence="2 3">
    <name type="scientific">Victivallis lenta</name>
    <dbReference type="NCBI Taxonomy" id="2606640"/>
    <lineage>
        <taxon>Bacteria</taxon>
        <taxon>Pseudomonadati</taxon>
        <taxon>Lentisphaerota</taxon>
        <taxon>Lentisphaeria</taxon>
        <taxon>Victivallales</taxon>
        <taxon>Victivallaceae</taxon>
        <taxon>Victivallis</taxon>
    </lineage>
</organism>
<dbReference type="InterPro" id="IPR025150">
    <property type="entry name" value="GH123_cat"/>
</dbReference>
<feature type="domain" description="Glycoside hydrolase 123 catalytic" evidence="1">
    <location>
        <begin position="164"/>
        <end position="496"/>
    </location>
</feature>
<keyword evidence="3" id="KW-1185">Reference proteome</keyword>
<dbReference type="EMBL" id="VUNS01000010">
    <property type="protein sequence ID" value="MST97483.1"/>
    <property type="molecule type" value="Genomic_DNA"/>
</dbReference>
<evidence type="ECO:0000259" key="1">
    <source>
        <dbReference type="Pfam" id="PF13320"/>
    </source>
</evidence>
<dbReference type="RefSeq" id="WP_154418401.1">
    <property type="nucleotide sequence ID" value="NZ_VUNS01000010.1"/>
</dbReference>
<sequence>MQCKVTTSLEKIFDDAGSPVFPVIERDVAAKGEVYSFQIVLTGEPGWYRVVLDGALNARIRTVDSVPVRLAADNEEPYFLRTAPGLYPDLLNRLEDGDSFRILPRQPRVLWVTVPVPEDCVPGEYELGFSFFSRQGEELCARCVFTLQTVDVTLPPQELIRYEWFHSDCLAAYYGVESWSEKHWEILEAFARNAVRHGINALYTPLWTPPLDTEVGAERPTCQLLEIGYDPATGGYTFNFDRLGRFLEMGKRLGFRRFGMSHLFTQWGARFTPKIVCTLPDGSEVKRFGWHVSSEDPSYAEFLKALMPGLLAFLCGNGAGEMCFFSVSDEPSMEHFDSYRRAVELVTPLLEGLPTIEALSNYDFYERGLVKHPVPANNHIEPFVGNVAGLWSYYCCGQQHLVPNRMIAMPSARNRIMGTLCYVYDLAGFLQWGFNFYYSQYSRRFIDPFACTDAGGAFPAGDPFIVYPGENGEPLDSIRHEVFADGLQDLRALRLLEKKIGRERTLAFLREGRGEAFSMTDYPRDAEFLNRLRPRIYAALTGA</sequence>
<proteinExistence type="predicted"/>
<evidence type="ECO:0000313" key="2">
    <source>
        <dbReference type="EMBL" id="MST97483.1"/>
    </source>
</evidence>
<reference evidence="2 3" key="1">
    <citation type="submission" date="2019-08" db="EMBL/GenBank/DDBJ databases">
        <title>In-depth cultivation of the pig gut microbiome towards novel bacterial diversity and tailored functional studies.</title>
        <authorList>
            <person name="Wylensek D."/>
            <person name="Hitch T.C.A."/>
            <person name="Clavel T."/>
        </authorList>
    </citation>
    <scope>NUCLEOTIDE SEQUENCE [LARGE SCALE GENOMIC DNA]</scope>
    <source>
        <strain evidence="2 3">BBE-744-WT-12</strain>
    </source>
</reference>
<protein>
    <submittedName>
        <fullName evidence="2">DUF4091 domain-containing protein</fullName>
    </submittedName>
</protein>
<dbReference type="Proteomes" id="UP000435649">
    <property type="component" value="Unassembled WGS sequence"/>
</dbReference>
<accession>A0A844G2V0</accession>
<name>A0A844G2V0_9BACT</name>
<gene>
    <name evidence="2" type="ORF">FYJ85_10570</name>
</gene>